<dbReference type="RefSeq" id="WP_093853160.1">
    <property type="nucleotide sequence ID" value="NZ_JAVRER010000022.1"/>
</dbReference>
<dbReference type="AlphaFoldDB" id="A0ABD5E7A9"/>
<name>A0ABD5E7A9_9ACTN</name>
<protein>
    <recommendedName>
        <fullName evidence="4">Ig-like domain repeat protein</fullName>
    </recommendedName>
</protein>
<proteinExistence type="predicted"/>
<organism evidence="2 3">
    <name type="scientific">Streptomyces evansiae</name>
    <dbReference type="NCBI Taxonomy" id="3075535"/>
    <lineage>
        <taxon>Bacteria</taxon>
        <taxon>Bacillati</taxon>
        <taxon>Actinomycetota</taxon>
        <taxon>Actinomycetes</taxon>
        <taxon>Kitasatosporales</taxon>
        <taxon>Streptomycetaceae</taxon>
        <taxon>Streptomyces</taxon>
    </lineage>
</organism>
<dbReference type="Gene3D" id="2.130.10.10">
    <property type="entry name" value="YVTN repeat-like/Quinoprotein amine dehydrogenase"/>
    <property type="match status" value="1"/>
</dbReference>
<evidence type="ECO:0000313" key="2">
    <source>
        <dbReference type="EMBL" id="MDT0416963.1"/>
    </source>
</evidence>
<dbReference type="EMBL" id="JAVRER010000022">
    <property type="protein sequence ID" value="MDT0416963.1"/>
    <property type="molecule type" value="Genomic_DNA"/>
</dbReference>
<feature type="chain" id="PRO_5044854119" description="Ig-like domain repeat protein" evidence="1">
    <location>
        <begin position="30"/>
        <end position="642"/>
    </location>
</feature>
<evidence type="ECO:0008006" key="4">
    <source>
        <dbReference type="Google" id="ProtNLM"/>
    </source>
</evidence>
<dbReference type="SUPFAM" id="SSF82171">
    <property type="entry name" value="DPP6 N-terminal domain-like"/>
    <property type="match status" value="1"/>
</dbReference>
<dbReference type="Proteomes" id="UP001183607">
    <property type="component" value="Unassembled WGS sequence"/>
</dbReference>
<evidence type="ECO:0000256" key="1">
    <source>
        <dbReference type="SAM" id="SignalP"/>
    </source>
</evidence>
<feature type="signal peptide" evidence="1">
    <location>
        <begin position="1"/>
        <end position="29"/>
    </location>
</feature>
<sequence length="642" mass="68070">MRTRTPAAATALAALLTSAALTAAPAASADSEFRLPSYNMAHLIVDDTHRHLFMTSTGSVLVTTFEGKQVKQFNAAGSPGDMILSPDESALYVSDPIAHTVTVYDTATLTQRARWSIGDADQPFSLALVGDRLWFSSTSGLGYFDLTATQPVPVRPDMGELTWTTANLAADPALPGTLLVAGNGQIGLYDVSGAAPVLRASAELAEGVGAISLAPGGATLAAVTGRGHVVAYRLPGLSVTRTLSAPEYARSVAVAPDGTVAATTAYTSNGDDVFVYSRISSRPPVTRDISGRSDPFGDHTIDWSADGGKLYVLAEDDRGTYVRTLTAPRTYPTTLTASAPAKATRAKSLTIKGTVKSALALPKGTPLKVVRTDLESPGGKTLSAKSLGTGGAFSFTDTPPAGGKVTYKISYAGDADHPAAGASRSVEVSRATPTLKLDNNKKVYGYGADVKFTAHLGSTYKNRTVELWADPYGGDKPDKLVKKAKVNSKGDLTATVDMTRDTTLIAKFTGDSRYAATSVKVTAYAKAKVSLSLSNQYRTGRIGSHTYAYFHKNKDAHTTTTMNYYKGRKQRLDLEIYYHGKWYDGASEYFKLATNGKSLVNLGNPGETGVKARVRAAYVNNGSGDNVNSTAYSPWKYLYFTK</sequence>
<reference evidence="3" key="1">
    <citation type="submission" date="2023-07" db="EMBL/GenBank/DDBJ databases">
        <title>30 novel species of actinomycetes from the DSMZ collection.</title>
        <authorList>
            <person name="Nouioui I."/>
        </authorList>
    </citation>
    <scope>NUCLEOTIDE SEQUENCE [LARGE SCALE GENOMIC DNA]</scope>
    <source>
        <strain evidence="3">DSM 41982</strain>
    </source>
</reference>
<keyword evidence="1" id="KW-0732">Signal</keyword>
<dbReference type="InterPro" id="IPR015943">
    <property type="entry name" value="WD40/YVTN_repeat-like_dom_sf"/>
</dbReference>
<dbReference type="Gene3D" id="2.120.10.30">
    <property type="entry name" value="TolB, C-terminal domain"/>
    <property type="match status" value="1"/>
</dbReference>
<evidence type="ECO:0000313" key="3">
    <source>
        <dbReference type="Proteomes" id="UP001183607"/>
    </source>
</evidence>
<accession>A0ABD5E7A9</accession>
<comment type="caution">
    <text evidence="2">The sequence shown here is derived from an EMBL/GenBank/DDBJ whole genome shotgun (WGS) entry which is preliminary data.</text>
</comment>
<gene>
    <name evidence="2" type="ORF">RM574_15840</name>
</gene>
<dbReference type="InterPro" id="IPR011042">
    <property type="entry name" value="6-blade_b-propeller_TolB-like"/>
</dbReference>